<dbReference type="Gene3D" id="3.40.50.1240">
    <property type="entry name" value="Phosphoglycerate mutase-like"/>
    <property type="match status" value="1"/>
</dbReference>
<evidence type="ECO:0000256" key="6">
    <source>
        <dbReference type="ARBA" id="ARBA00023157"/>
    </source>
</evidence>
<keyword evidence="8" id="KW-1133">Transmembrane helix</keyword>
<reference evidence="9" key="2">
    <citation type="submission" date="2014-07" db="EMBL/GenBank/DDBJ databases">
        <authorList>
            <person name="Hull J."/>
        </authorList>
    </citation>
    <scope>NUCLEOTIDE SEQUENCE</scope>
</reference>
<dbReference type="GO" id="GO:0003993">
    <property type="term" value="F:acid phosphatase activity"/>
    <property type="evidence" value="ECO:0007669"/>
    <property type="project" value="UniProtKB-EC"/>
</dbReference>
<dbReference type="PANTHER" id="PTHR11567">
    <property type="entry name" value="ACID PHOSPHATASE-RELATED"/>
    <property type="match status" value="1"/>
</dbReference>
<organism evidence="9">
    <name type="scientific">Lygus hesperus</name>
    <name type="common">Western plant bug</name>
    <dbReference type="NCBI Taxonomy" id="30085"/>
    <lineage>
        <taxon>Eukaryota</taxon>
        <taxon>Metazoa</taxon>
        <taxon>Ecdysozoa</taxon>
        <taxon>Arthropoda</taxon>
        <taxon>Hexapoda</taxon>
        <taxon>Insecta</taxon>
        <taxon>Pterygota</taxon>
        <taxon>Neoptera</taxon>
        <taxon>Paraneoptera</taxon>
        <taxon>Hemiptera</taxon>
        <taxon>Heteroptera</taxon>
        <taxon>Panheteroptera</taxon>
        <taxon>Cimicomorpha</taxon>
        <taxon>Miridae</taxon>
        <taxon>Mirini</taxon>
        <taxon>Lygus</taxon>
    </lineage>
</organism>
<evidence type="ECO:0000256" key="2">
    <source>
        <dbReference type="ARBA" id="ARBA00005375"/>
    </source>
</evidence>
<evidence type="ECO:0000313" key="9">
    <source>
        <dbReference type="EMBL" id="JAG17636.1"/>
    </source>
</evidence>
<evidence type="ECO:0000256" key="5">
    <source>
        <dbReference type="ARBA" id="ARBA00022801"/>
    </source>
</evidence>
<dbReference type="Pfam" id="PF00328">
    <property type="entry name" value="His_Phos_2"/>
    <property type="match status" value="1"/>
</dbReference>
<dbReference type="InterPro" id="IPR000560">
    <property type="entry name" value="His_Pase_clade-2"/>
</dbReference>
<keyword evidence="6" id="KW-1015">Disulfide bond</keyword>
<keyword evidence="7" id="KW-0325">Glycoprotein</keyword>
<dbReference type="EMBL" id="GBHO01025968">
    <property type="protein sequence ID" value="JAG17636.1"/>
    <property type="molecule type" value="Transcribed_RNA"/>
</dbReference>
<dbReference type="EMBL" id="GBRD01016770">
    <property type="protein sequence ID" value="JAG49057.1"/>
    <property type="molecule type" value="Transcribed_RNA"/>
</dbReference>
<evidence type="ECO:0000313" key="10">
    <source>
        <dbReference type="EMBL" id="JAG49057.1"/>
    </source>
</evidence>
<comment type="similarity">
    <text evidence="2">Belongs to the histidine acid phosphatase family.</text>
</comment>
<reference evidence="10" key="3">
    <citation type="submission" date="2014-09" db="EMBL/GenBank/DDBJ databases">
        <authorList>
            <person name="Magalhaes I.L.F."/>
            <person name="Oliveira U."/>
            <person name="Santos F.R."/>
            <person name="Vidigal T.H.D.A."/>
            <person name="Brescovit A.D."/>
            <person name="Santos A.J."/>
        </authorList>
    </citation>
    <scope>NUCLEOTIDE SEQUENCE</scope>
</reference>
<gene>
    <name evidence="9" type="primary">ACPH1_1</name>
    <name evidence="9" type="ORF">CM83_6957</name>
</gene>
<dbReference type="EC" id="3.1.3.2" evidence="3"/>
<keyword evidence="8" id="KW-0812">Transmembrane</keyword>
<dbReference type="InterPro" id="IPR029033">
    <property type="entry name" value="His_PPase_superfam"/>
</dbReference>
<dbReference type="SUPFAM" id="SSF53254">
    <property type="entry name" value="Phosphoglycerate mutase-like"/>
    <property type="match status" value="1"/>
</dbReference>
<evidence type="ECO:0000256" key="4">
    <source>
        <dbReference type="ARBA" id="ARBA00022729"/>
    </source>
</evidence>
<keyword evidence="4" id="KW-0732">Signal</keyword>
<evidence type="ECO:0000256" key="3">
    <source>
        <dbReference type="ARBA" id="ARBA00012646"/>
    </source>
</evidence>
<keyword evidence="8" id="KW-0472">Membrane</keyword>
<comment type="catalytic activity">
    <reaction evidence="1">
        <text>a phosphate monoester + H2O = an alcohol + phosphate</text>
        <dbReference type="Rhea" id="RHEA:15017"/>
        <dbReference type="ChEBI" id="CHEBI:15377"/>
        <dbReference type="ChEBI" id="CHEBI:30879"/>
        <dbReference type="ChEBI" id="CHEBI:43474"/>
        <dbReference type="ChEBI" id="CHEBI:67140"/>
        <dbReference type="EC" id="3.1.3.2"/>
    </reaction>
</comment>
<protein>
    <recommendedName>
        <fullName evidence="3">acid phosphatase</fullName>
        <ecNumber evidence="3">3.1.3.2</ecNumber>
    </recommendedName>
</protein>
<name>A0A0A9XDE1_LYGHE</name>
<sequence>MEFRDLAELWNSFVIESNNKLALHDWAKNIYPKVLAEPVALAYILPTWTPEMKKTIGGRFFKHLTDLLTNKSNGTEKHRNMTVFSMDDYSMASILDILGLFNSIAPPFDSTIMIELRKSPEDNYVVTVLYHNETLNNTEGKAERIVHLLKLPNCTEACPLEKFKEILVPYLVDNWSNYCQDSKSSIDDPKNMNTTGATPSECPKFNWKQIVVQTGIGGVILVLVLVGLCNRRTNDSVVMNNVSS</sequence>
<feature type="transmembrane region" description="Helical" evidence="8">
    <location>
        <begin position="210"/>
        <end position="229"/>
    </location>
</feature>
<evidence type="ECO:0000256" key="1">
    <source>
        <dbReference type="ARBA" id="ARBA00000032"/>
    </source>
</evidence>
<evidence type="ECO:0000256" key="7">
    <source>
        <dbReference type="ARBA" id="ARBA00023180"/>
    </source>
</evidence>
<keyword evidence="5" id="KW-0378">Hydrolase</keyword>
<evidence type="ECO:0000256" key="8">
    <source>
        <dbReference type="SAM" id="Phobius"/>
    </source>
</evidence>
<dbReference type="InterPro" id="IPR050645">
    <property type="entry name" value="Histidine_acid_phosphatase"/>
</dbReference>
<proteinExistence type="inferred from homology"/>
<dbReference type="PANTHER" id="PTHR11567:SF211">
    <property type="entry name" value="PROSTATIC ACID PHOSPHATASE"/>
    <property type="match status" value="1"/>
</dbReference>
<accession>A0A0A9XDE1</accession>
<dbReference type="AlphaFoldDB" id="A0A0A9XDE1"/>
<reference evidence="9" key="1">
    <citation type="journal article" date="2014" name="PLoS ONE">
        <title>Transcriptome-Based Identification of ABC Transporters in the Western Tarnished Plant Bug Lygus hesperus.</title>
        <authorList>
            <person name="Hull J.J."/>
            <person name="Chaney K."/>
            <person name="Geib S.M."/>
            <person name="Fabrick J.A."/>
            <person name="Brent C.S."/>
            <person name="Walsh D."/>
            <person name="Lavine L.C."/>
        </authorList>
    </citation>
    <scope>NUCLEOTIDE SEQUENCE</scope>
</reference>